<keyword evidence="1" id="KW-0472">Membrane</keyword>
<name>A0ABY2JE95_9MICO</name>
<dbReference type="Proteomes" id="UP000298355">
    <property type="component" value="Unassembled WGS sequence"/>
</dbReference>
<evidence type="ECO:0000256" key="1">
    <source>
        <dbReference type="SAM" id="Phobius"/>
    </source>
</evidence>
<reference evidence="2 3" key="1">
    <citation type="submission" date="2019-03" db="EMBL/GenBank/DDBJ databases">
        <title>Genomics of glacier-inhabiting Cryobacterium strains.</title>
        <authorList>
            <person name="Liu Q."/>
            <person name="Xin Y.-H."/>
        </authorList>
    </citation>
    <scope>NUCLEOTIDE SEQUENCE [LARGE SCALE GENOMIC DNA]</scope>
    <source>
        <strain evidence="2 3">TMT4-23</strain>
    </source>
</reference>
<sequence length="347" mass="37539">MAPFQRDGWKKQYLWREANRNVFSRDSRLLLVLGFALLAGIGVSLVAAFQWNAFSQLLVDSEAKGRNIVIYQGADIAVPTKIDRSSCEAISSEPGVRRAGGISLIGSAKFTQLGPAVQVFSVSSSLLPELGRVDAVVGSELGYTGVDRRFLMPDGSTQSVSQGHKEPSGIDLGNAMSVPFLPTQSSVDRCIVVLDWFSEVAESVPRLSSGLVATGGTLTSKVSFTDSVDPVETFLSRLDRFLPITLGILCGVMGLVVNRFRSSDIASYRFSGTTVRSMFLLLFYEQSLLAGCFTASSALTLLFVTNYFVDPSSQVLWTFEGGLAWLVVSTANLWLSRGDPSSLSKDR</sequence>
<feature type="transmembrane region" description="Helical" evidence="1">
    <location>
        <begin position="29"/>
        <end position="51"/>
    </location>
</feature>
<keyword evidence="1" id="KW-0812">Transmembrane</keyword>
<organism evidence="2 3">
    <name type="scientific">Cryobacterium breve</name>
    <dbReference type="NCBI Taxonomy" id="1259258"/>
    <lineage>
        <taxon>Bacteria</taxon>
        <taxon>Bacillati</taxon>
        <taxon>Actinomycetota</taxon>
        <taxon>Actinomycetes</taxon>
        <taxon>Micrococcales</taxon>
        <taxon>Microbacteriaceae</taxon>
        <taxon>Cryobacterium</taxon>
    </lineage>
</organism>
<evidence type="ECO:0008006" key="4">
    <source>
        <dbReference type="Google" id="ProtNLM"/>
    </source>
</evidence>
<feature type="transmembrane region" description="Helical" evidence="1">
    <location>
        <begin position="315"/>
        <end position="335"/>
    </location>
</feature>
<accession>A0ABY2JE95</accession>
<comment type="caution">
    <text evidence="2">The sequence shown here is derived from an EMBL/GenBank/DDBJ whole genome shotgun (WGS) entry which is preliminary data.</text>
</comment>
<keyword evidence="3" id="KW-1185">Reference proteome</keyword>
<keyword evidence="1" id="KW-1133">Transmembrane helix</keyword>
<dbReference type="EMBL" id="SOGJ01000003">
    <property type="protein sequence ID" value="TFD01972.1"/>
    <property type="molecule type" value="Genomic_DNA"/>
</dbReference>
<dbReference type="RefSeq" id="WP_134361754.1">
    <property type="nucleotide sequence ID" value="NZ_SOGJ01000003.1"/>
</dbReference>
<evidence type="ECO:0000313" key="3">
    <source>
        <dbReference type="Proteomes" id="UP000298355"/>
    </source>
</evidence>
<proteinExistence type="predicted"/>
<protein>
    <recommendedName>
        <fullName evidence="4">MacB-like periplasmic core domain-containing protein</fullName>
    </recommendedName>
</protein>
<evidence type="ECO:0000313" key="2">
    <source>
        <dbReference type="EMBL" id="TFD01972.1"/>
    </source>
</evidence>
<feature type="transmembrane region" description="Helical" evidence="1">
    <location>
        <begin position="281"/>
        <end position="309"/>
    </location>
</feature>
<feature type="transmembrane region" description="Helical" evidence="1">
    <location>
        <begin position="241"/>
        <end position="260"/>
    </location>
</feature>
<gene>
    <name evidence="2" type="ORF">E3O65_00255</name>
</gene>